<dbReference type="PRINTS" id="PR00455">
    <property type="entry name" value="HTHTETR"/>
</dbReference>
<dbReference type="Gene3D" id="1.10.357.10">
    <property type="entry name" value="Tetracycline Repressor, domain 2"/>
    <property type="match status" value="1"/>
</dbReference>
<dbReference type="InterPro" id="IPR001647">
    <property type="entry name" value="HTH_TetR"/>
</dbReference>
<dbReference type="AlphaFoldDB" id="K4KMQ5"/>
<dbReference type="RefSeq" id="WP_015047669.1">
    <property type="nucleotide sequence ID" value="NC_018868.3"/>
</dbReference>
<dbReference type="eggNOG" id="COG1309">
    <property type="taxonomic scope" value="Bacteria"/>
</dbReference>
<dbReference type="FunFam" id="1.10.10.60:FF:000141">
    <property type="entry name" value="TetR family transcriptional regulator"/>
    <property type="match status" value="1"/>
</dbReference>
<gene>
    <name evidence="6" type="ordered locus">M5M_11640</name>
</gene>
<protein>
    <submittedName>
        <fullName evidence="6">Transcriptional regulator</fullName>
    </submittedName>
</protein>
<dbReference type="Pfam" id="PF00440">
    <property type="entry name" value="TetR_N"/>
    <property type="match status" value="1"/>
</dbReference>
<dbReference type="PROSITE" id="PS01081">
    <property type="entry name" value="HTH_TETR_1"/>
    <property type="match status" value="1"/>
</dbReference>
<dbReference type="Pfam" id="PF14246">
    <property type="entry name" value="TetR_C_7"/>
    <property type="match status" value="1"/>
</dbReference>
<evidence type="ECO:0000259" key="5">
    <source>
        <dbReference type="PROSITE" id="PS50977"/>
    </source>
</evidence>
<dbReference type="InterPro" id="IPR023772">
    <property type="entry name" value="DNA-bd_HTH_TetR-type_CS"/>
</dbReference>
<evidence type="ECO:0000256" key="3">
    <source>
        <dbReference type="ARBA" id="ARBA00023163"/>
    </source>
</evidence>
<evidence type="ECO:0000256" key="2">
    <source>
        <dbReference type="ARBA" id="ARBA00023125"/>
    </source>
</evidence>
<evidence type="ECO:0000256" key="4">
    <source>
        <dbReference type="PROSITE-ProRule" id="PRU00335"/>
    </source>
</evidence>
<dbReference type="Gene3D" id="1.10.10.60">
    <property type="entry name" value="Homeodomain-like"/>
    <property type="match status" value="1"/>
</dbReference>
<reference evidence="6 7" key="1">
    <citation type="journal article" date="2013" name="Genome Announc.">
        <title>Complete genome sequence of Simiduia agarivorans SA1(T), a marine bacterium able to degrade a variety of polysaccharides.</title>
        <authorList>
            <person name="Lin S.Y."/>
            <person name="Shieh W.Y."/>
            <person name="Chen J.S."/>
            <person name="Tang S.L."/>
        </authorList>
    </citation>
    <scope>NUCLEOTIDE SEQUENCE [LARGE SCALE GENOMIC DNA]</scope>
    <source>
        <strain evidence="7">DSM 21679 / JCM 13881 / BCRC 17597 / SA1</strain>
    </source>
</reference>
<dbReference type="GO" id="GO:0003700">
    <property type="term" value="F:DNA-binding transcription factor activity"/>
    <property type="evidence" value="ECO:0007669"/>
    <property type="project" value="TreeGrafter"/>
</dbReference>
<keyword evidence="7" id="KW-1185">Reference proteome</keyword>
<evidence type="ECO:0000313" key="7">
    <source>
        <dbReference type="Proteomes" id="UP000000466"/>
    </source>
</evidence>
<dbReference type="PANTHER" id="PTHR30055:SF224">
    <property type="entry name" value="TRANSCRIPTIONAL REGULATOR TETR FAMILY"/>
    <property type="match status" value="1"/>
</dbReference>
<dbReference type="EMBL" id="CP003746">
    <property type="protein sequence ID" value="AFU99505.1"/>
    <property type="molecule type" value="Genomic_DNA"/>
</dbReference>
<dbReference type="InterPro" id="IPR050109">
    <property type="entry name" value="HTH-type_TetR-like_transc_reg"/>
</dbReference>
<dbReference type="PANTHER" id="PTHR30055">
    <property type="entry name" value="HTH-TYPE TRANSCRIPTIONAL REGULATOR RUTR"/>
    <property type="match status" value="1"/>
</dbReference>
<keyword evidence="1" id="KW-0805">Transcription regulation</keyword>
<evidence type="ECO:0000313" key="6">
    <source>
        <dbReference type="EMBL" id="AFU99505.1"/>
    </source>
</evidence>
<dbReference type="GO" id="GO:0000976">
    <property type="term" value="F:transcription cis-regulatory region binding"/>
    <property type="evidence" value="ECO:0007669"/>
    <property type="project" value="TreeGrafter"/>
</dbReference>
<evidence type="ECO:0000256" key="1">
    <source>
        <dbReference type="ARBA" id="ARBA00023015"/>
    </source>
</evidence>
<dbReference type="PROSITE" id="PS50977">
    <property type="entry name" value="HTH_TETR_2"/>
    <property type="match status" value="1"/>
</dbReference>
<keyword evidence="2 4" id="KW-0238">DNA-binding</keyword>
<dbReference type="HOGENOM" id="CLU_069356_27_0_6"/>
<feature type="DNA-binding region" description="H-T-H motif" evidence="4">
    <location>
        <begin position="34"/>
        <end position="53"/>
    </location>
</feature>
<proteinExistence type="predicted"/>
<dbReference type="OrthoDB" id="9803107at2"/>
<dbReference type="Proteomes" id="UP000000466">
    <property type="component" value="Chromosome"/>
</dbReference>
<feature type="domain" description="HTH tetR-type" evidence="5">
    <location>
        <begin position="11"/>
        <end position="71"/>
    </location>
</feature>
<keyword evidence="3" id="KW-0804">Transcription</keyword>
<dbReference type="SUPFAM" id="SSF46689">
    <property type="entry name" value="Homeodomain-like"/>
    <property type="match status" value="1"/>
</dbReference>
<dbReference type="InterPro" id="IPR009057">
    <property type="entry name" value="Homeodomain-like_sf"/>
</dbReference>
<dbReference type="STRING" id="1117647.M5M_11640"/>
<dbReference type="KEGG" id="saga:M5M_11640"/>
<sequence>MNAPQKITRSEQKRQDIIRAAKRAFLTYGVQGTSMDVLAAEAGVSKRTVYNHFDSKEALFSYIITSLWTQAVQAGSCVYDPARPLRDQLCEALEAEIETINSQEYIELNRVALGHFFYQPDAIKEEVARLAVTEKAIVRWINAAVKDGRLRVPDVTLAVQQLHNLIKGSCFWPQLMHIEPMLDAQAKRLLAEQTADLFLARYGV</sequence>
<name>K4KMQ5_SIMAS</name>
<organism evidence="6 7">
    <name type="scientific">Simiduia agarivorans (strain DSM 21679 / JCM 13881 / BCRC 17597 / SA1)</name>
    <dbReference type="NCBI Taxonomy" id="1117647"/>
    <lineage>
        <taxon>Bacteria</taxon>
        <taxon>Pseudomonadati</taxon>
        <taxon>Pseudomonadota</taxon>
        <taxon>Gammaproteobacteria</taxon>
        <taxon>Cellvibrionales</taxon>
        <taxon>Cellvibrionaceae</taxon>
        <taxon>Simiduia</taxon>
    </lineage>
</organism>
<dbReference type="InterPro" id="IPR039536">
    <property type="entry name" value="TetR_C_Proteobacteria"/>
</dbReference>
<accession>K4KMQ5</accession>